<evidence type="ECO:0000256" key="1">
    <source>
        <dbReference type="SAM" id="MobiDB-lite"/>
    </source>
</evidence>
<dbReference type="EMBL" id="QWIR01000151">
    <property type="protein sequence ID" value="RMY84509.1"/>
    <property type="molecule type" value="Genomic_DNA"/>
</dbReference>
<dbReference type="InterPro" id="IPR036047">
    <property type="entry name" value="F-box-like_dom_sf"/>
</dbReference>
<dbReference type="SUPFAM" id="SSF81383">
    <property type="entry name" value="F-box domain"/>
    <property type="match status" value="1"/>
</dbReference>
<evidence type="ECO:0000259" key="2">
    <source>
        <dbReference type="Pfam" id="PF12937"/>
    </source>
</evidence>
<feature type="compositionally biased region" description="Low complexity" evidence="1">
    <location>
        <begin position="43"/>
        <end position="59"/>
    </location>
</feature>
<proteinExistence type="predicted"/>
<dbReference type="VEuPathDB" id="FungiDB:BTJ68_15529"/>
<feature type="compositionally biased region" description="Gly residues" evidence="1">
    <location>
        <begin position="263"/>
        <end position="275"/>
    </location>
</feature>
<evidence type="ECO:0000313" key="3">
    <source>
        <dbReference type="EMBL" id="RMY84509.1"/>
    </source>
</evidence>
<accession>A0A3M7F6P0</accession>
<feature type="compositionally biased region" description="Pro residues" evidence="1">
    <location>
        <begin position="287"/>
        <end position="303"/>
    </location>
</feature>
<organism evidence="3 4">
    <name type="scientific">Hortaea werneckii</name>
    <name type="common">Black yeast</name>
    <name type="synonym">Cladosporium werneckii</name>
    <dbReference type="NCBI Taxonomy" id="91943"/>
    <lineage>
        <taxon>Eukaryota</taxon>
        <taxon>Fungi</taxon>
        <taxon>Dikarya</taxon>
        <taxon>Ascomycota</taxon>
        <taxon>Pezizomycotina</taxon>
        <taxon>Dothideomycetes</taxon>
        <taxon>Dothideomycetidae</taxon>
        <taxon>Mycosphaerellales</taxon>
        <taxon>Teratosphaeriaceae</taxon>
        <taxon>Hortaea</taxon>
    </lineage>
</organism>
<dbReference type="AlphaFoldDB" id="A0A3M7F6P0"/>
<feature type="region of interest" description="Disordered" evidence="1">
    <location>
        <begin position="256"/>
        <end position="345"/>
    </location>
</feature>
<dbReference type="PANTHER" id="PTHR24216">
    <property type="entry name" value="PAXILLIN-RELATED"/>
    <property type="match status" value="1"/>
</dbReference>
<dbReference type="OrthoDB" id="3930311at2759"/>
<feature type="compositionally biased region" description="Low complexity" evidence="1">
    <location>
        <begin position="318"/>
        <end position="345"/>
    </location>
</feature>
<feature type="domain" description="F-box" evidence="2">
    <location>
        <begin position="65"/>
        <end position="101"/>
    </location>
</feature>
<sequence>MLTQTLPTFGTPYPSEPASSLPHHQSATYVNSPSTPPYPPSLNPSSPLPTSSTPTTTTTNDAKTPHLPPELWLQIFPSILSSPKNLTNLHLVCRALHSLLVQHEGSLVREVMRTQTVRFPFLSSGALERSRPAPPAPERRGQGWGRGSCAAGRAHGDGGRHGRDFPLLLPLDEARKLVFPLPSSPSSSSSSVPAFTDLWSLHYRLARLEECEEVWRRCVSWGPEFAWEKRRWEGVHSAGTLALVRLRDVGALGRLRVEDGGGRKGGGLGGWGCGIDGEDGEDDMGRMPPPPHLHTSSRPPPSSPSSAERTRRRRSHQPLSPSRAATTTSPPSSSSSSSSSSLSPALDSHTARLTHLLSLPPPTLALLLFKLHTALRLLRVLGPEPLRTTTTSSSVNSPHHRPGDSTTTPREGEAEEVWWWHDGNGRGVTRCEVEVVAEECFLGFGPEVLVGLVGNGAGDGDCEWRRDADENRETVSGNEQQKQQRRRQSMGRWARSLFETELQSLHSRQQPFPDGSPKPPTLIACLRRTFAEKTGVAFAETEGKMWEVLSSLEMGGDGDGWEGVLKGLYGDLNC</sequence>
<gene>
    <name evidence="3" type="ORF">D0861_06923</name>
</gene>
<reference evidence="3 4" key="1">
    <citation type="journal article" date="2018" name="BMC Genomics">
        <title>Genomic evidence for intraspecific hybridization in a clonal and extremely halotolerant yeast.</title>
        <authorList>
            <person name="Gostincar C."/>
            <person name="Stajich J.E."/>
            <person name="Zupancic J."/>
            <person name="Zalar P."/>
            <person name="Gunde-Cimerman N."/>
        </authorList>
    </citation>
    <scope>NUCLEOTIDE SEQUENCE [LARGE SCALE GENOMIC DNA]</scope>
    <source>
        <strain evidence="3 4">EXF-2788</strain>
    </source>
</reference>
<feature type="compositionally biased region" description="Basic and acidic residues" evidence="1">
    <location>
        <begin position="463"/>
        <end position="473"/>
    </location>
</feature>
<feature type="region of interest" description="Disordered" evidence="1">
    <location>
        <begin position="127"/>
        <end position="161"/>
    </location>
</feature>
<feature type="region of interest" description="Disordered" evidence="1">
    <location>
        <begin position="463"/>
        <end position="490"/>
    </location>
</feature>
<dbReference type="Pfam" id="PF12937">
    <property type="entry name" value="F-box-like"/>
    <property type="match status" value="1"/>
</dbReference>
<feature type="region of interest" description="Disordered" evidence="1">
    <location>
        <begin position="1"/>
        <end position="66"/>
    </location>
</feature>
<dbReference type="CDD" id="cd09917">
    <property type="entry name" value="F-box_SF"/>
    <property type="match status" value="1"/>
</dbReference>
<feature type="compositionally biased region" description="Polar residues" evidence="1">
    <location>
        <begin position="388"/>
        <end position="397"/>
    </location>
</feature>
<dbReference type="Proteomes" id="UP000268823">
    <property type="component" value="Unassembled WGS sequence"/>
</dbReference>
<comment type="caution">
    <text evidence="3">The sequence shown here is derived from an EMBL/GenBank/DDBJ whole genome shotgun (WGS) entry which is preliminary data.</text>
</comment>
<evidence type="ECO:0000313" key="4">
    <source>
        <dbReference type="Proteomes" id="UP000268823"/>
    </source>
</evidence>
<dbReference type="PANTHER" id="PTHR24216:SF65">
    <property type="entry name" value="PAXILLIN-LIKE PROTEIN 1"/>
    <property type="match status" value="1"/>
</dbReference>
<name>A0A3M7F6P0_HORWE</name>
<protein>
    <recommendedName>
        <fullName evidence="2">F-box domain-containing protein</fullName>
    </recommendedName>
</protein>
<dbReference type="VEuPathDB" id="FungiDB:BTJ68_04435"/>
<dbReference type="InterPro" id="IPR001810">
    <property type="entry name" value="F-box_dom"/>
</dbReference>
<feature type="region of interest" description="Disordered" evidence="1">
    <location>
        <begin position="388"/>
        <end position="412"/>
    </location>
</feature>